<dbReference type="PANTHER" id="PTHR23037">
    <property type="entry name" value="CYTOKINE RECEPTOR"/>
    <property type="match status" value="1"/>
</dbReference>
<dbReference type="PROSITE" id="PS51257">
    <property type="entry name" value="PROKAR_LIPOPROTEIN"/>
    <property type="match status" value="1"/>
</dbReference>
<dbReference type="GO" id="GO:0004896">
    <property type="term" value="F:cytokine receptor activity"/>
    <property type="evidence" value="ECO:0007669"/>
    <property type="project" value="TreeGrafter"/>
</dbReference>
<dbReference type="Pfam" id="PF18707">
    <property type="entry name" value="IL2RB_N1"/>
    <property type="match status" value="1"/>
</dbReference>
<dbReference type="PANTHER" id="PTHR23037:SF22">
    <property type="entry name" value="CYTOKINE RECEPTOR COMMON SUBUNIT BETA"/>
    <property type="match status" value="1"/>
</dbReference>
<evidence type="ECO:0000256" key="3">
    <source>
        <dbReference type="SAM" id="Phobius"/>
    </source>
</evidence>
<keyword evidence="3" id="KW-1133">Transmembrane helix</keyword>
<keyword evidence="3" id="KW-0812">Transmembrane</keyword>
<feature type="compositionally biased region" description="Low complexity" evidence="2">
    <location>
        <begin position="358"/>
        <end position="370"/>
    </location>
</feature>
<proteinExistence type="predicted"/>
<accession>A0A6A5FPN8</accession>
<organism evidence="6 7">
    <name type="scientific">Perca fluviatilis</name>
    <name type="common">European perch</name>
    <dbReference type="NCBI Taxonomy" id="8168"/>
    <lineage>
        <taxon>Eukaryota</taxon>
        <taxon>Metazoa</taxon>
        <taxon>Chordata</taxon>
        <taxon>Craniata</taxon>
        <taxon>Vertebrata</taxon>
        <taxon>Euteleostomi</taxon>
        <taxon>Actinopterygii</taxon>
        <taxon>Neopterygii</taxon>
        <taxon>Teleostei</taxon>
        <taxon>Neoteleostei</taxon>
        <taxon>Acanthomorphata</taxon>
        <taxon>Eupercaria</taxon>
        <taxon>Perciformes</taxon>
        <taxon>Percoidei</taxon>
        <taxon>Percidae</taxon>
        <taxon>Percinae</taxon>
        <taxon>Perca</taxon>
    </lineage>
</organism>
<reference evidence="6 7" key="1">
    <citation type="submission" date="2019-06" db="EMBL/GenBank/DDBJ databases">
        <title>A chromosome-scale genome assembly of the European perch, Perca fluviatilis.</title>
        <authorList>
            <person name="Roques C."/>
            <person name="Zahm M."/>
            <person name="Cabau C."/>
            <person name="Klopp C."/>
            <person name="Bouchez O."/>
            <person name="Donnadieu C."/>
            <person name="Kuhl H."/>
            <person name="Gislard M."/>
            <person name="Guendouz S."/>
            <person name="Journot L."/>
            <person name="Haffray P."/>
            <person name="Bestin A."/>
            <person name="Morvezen R."/>
            <person name="Feron R."/>
            <person name="Wen M."/>
            <person name="Jouanno E."/>
            <person name="Herpin A."/>
            <person name="Schartl M."/>
            <person name="Postlethwait J."/>
            <person name="Schaerlinger B."/>
            <person name="Chardard D."/>
            <person name="Lecocq T."/>
            <person name="Poncet C."/>
            <person name="Jaffrelo L."/>
            <person name="Lampietro C."/>
            <person name="Guiguen Y."/>
        </authorList>
    </citation>
    <scope>NUCLEOTIDE SEQUENCE [LARGE SCALE GENOMIC DNA]</scope>
    <source>
        <tissue evidence="6">Blood</tissue>
    </source>
</reference>
<feature type="compositionally biased region" description="Pro residues" evidence="2">
    <location>
        <begin position="373"/>
        <end position="383"/>
    </location>
</feature>
<keyword evidence="7" id="KW-1185">Reference proteome</keyword>
<evidence type="ECO:0000256" key="2">
    <source>
        <dbReference type="SAM" id="MobiDB-lite"/>
    </source>
</evidence>
<dbReference type="GO" id="GO:0009897">
    <property type="term" value="C:external side of plasma membrane"/>
    <property type="evidence" value="ECO:0007669"/>
    <property type="project" value="TreeGrafter"/>
</dbReference>
<dbReference type="EMBL" id="VHII01000001">
    <property type="protein sequence ID" value="KAF1394675.1"/>
    <property type="molecule type" value="Genomic_DNA"/>
</dbReference>
<keyword evidence="3" id="KW-0472">Membrane</keyword>
<dbReference type="AlphaFoldDB" id="A0A6A5FPN8"/>
<evidence type="ECO:0000256" key="4">
    <source>
        <dbReference type="SAM" id="SignalP"/>
    </source>
</evidence>
<feature type="chain" id="PRO_5025428468" description="Interleukin-2 receptor subunit beta N-terminal domain-containing protein" evidence="4">
    <location>
        <begin position="24"/>
        <end position="643"/>
    </location>
</feature>
<feature type="region of interest" description="Disordered" evidence="2">
    <location>
        <begin position="350"/>
        <end position="420"/>
    </location>
</feature>
<dbReference type="OrthoDB" id="8906725at2759"/>
<name>A0A6A5FPN8_PERFL</name>
<feature type="domain" description="Interleukin-2 receptor subunit beta N-terminal" evidence="5">
    <location>
        <begin position="33"/>
        <end position="119"/>
    </location>
</feature>
<feature type="signal peptide" evidence="4">
    <location>
        <begin position="1"/>
        <end position="23"/>
    </location>
</feature>
<protein>
    <recommendedName>
        <fullName evidence="5">Interleukin-2 receptor subunit beta N-terminal domain-containing protein</fullName>
    </recommendedName>
</protein>
<feature type="region of interest" description="Disordered" evidence="2">
    <location>
        <begin position="470"/>
        <end position="500"/>
    </location>
</feature>
<dbReference type="GO" id="GO:0016064">
    <property type="term" value="P:immunoglobulin mediated immune response"/>
    <property type="evidence" value="ECO:0007669"/>
    <property type="project" value="TreeGrafter"/>
</dbReference>
<feature type="transmembrane region" description="Helical" evidence="3">
    <location>
        <begin position="251"/>
        <end position="270"/>
    </location>
</feature>
<comment type="caution">
    <text evidence="6">The sequence shown here is derived from an EMBL/GenBank/DDBJ whole genome shotgun (WGS) entry which is preliminary data.</text>
</comment>
<feature type="region of interest" description="Disordered" evidence="2">
    <location>
        <begin position="548"/>
        <end position="579"/>
    </location>
</feature>
<evidence type="ECO:0000256" key="1">
    <source>
        <dbReference type="ARBA" id="ARBA00023157"/>
    </source>
</evidence>
<feature type="compositionally biased region" description="Polar residues" evidence="2">
    <location>
        <begin position="222"/>
        <end position="234"/>
    </location>
</feature>
<dbReference type="Proteomes" id="UP000465112">
    <property type="component" value="Chromosome 1"/>
</dbReference>
<dbReference type="InterPro" id="IPR013783">
    <property type="entry name" value="Ig-like_fold"/>
</dbReference>
<dbReference type="InterPro" id="IPR040951">
    <property type="entry name" value="IL2RB_N1"/>
</dbReference>
<sequence>MERYKKTPVLFLLLALLCACAAGNSLCFHNSVSDLTCDTDYNSTITCVWNSTYVSDQPDNVCTIQSKGSTKFHSSSCNLEPVDVSRPMPKKCVLSYKREGNFVTYHQLDIHLSCGPAKQILSISFTPACHIKLDPPQQPDINSTTVSWSSRLTPIPHGRINSYISQLQWKQKDESWSDPSVKIIDTQCEYNCTAELDPNQIIQAETYQARTRVKANERDTESMWSDWSPTTSWVSRKGRAKPPPPPSDPTGGVFGIVAVATGLAVFLVVIRFKTDKTTWVYIAKRIKGPPLPNPANSFLNDANFQNWLSPYFTRESFQSFLKPVDIVSVEVTSTVDAVAPCGPEAALLEKMRSESSHKSTSSNFSNPSYSQLCPPPPPPPPPVSSLTAGNLAPCATDTPYGPVGSQGEGNNAEQDREVRGKEVEIRQLLSKGRNNSEPMPVISDYEKAEKLQVECFRLQRLDSGVCSGEEVSQESFEADSINVTDSHEDGPEGEEQVEGGNGKEIDFQKLFGGSVDILGKGSIQVCSGYEQVQKLPADSPELCSLDSDIGSGGEEQMSQEESLEDMDKSTESTSLLLPPSPSSILSCSLPSFTPLPLNFSGPGLSPALQTLPSHLLERIALMSTNESVEPSSDGYMPVRQEQS</sequence>
<evidence type="ECO:0000313" key="6">
    <source>
        <dbReference type="EMBL" id="KAF1394675.1"/>
    </source>
</evidence>
<evidence type="ECO:0000313" key="7">
    <source>
        <dbReference type="Proteomes" id="UP000465112"/>
    </source>
</evidence>
<evidence type="ECO:0000259" key="5">
    <source>
        <dbReference type="Pfam" id="PF18707"/>
    </source>
</evidence>
<keyword evidence="1" id="KW-1015">Disulfide bond</keyword>
<keyword evidence="4" id="KW-0732">Signal</keyword>
<dbReference type="Gene3D" id="2.60.40.10">
    <property type="entry name" value="Immunoglobulins"/>
    <property type="match status" value="2"/>
</dbReference>
<gene>
    <name evidence="6" type="ORF">PFLUV_G00003560</name>
</gene>
<feature type="region of interest" description="Disordered" evidence="2">
    <location>
        <begin position="221"/>
        <end position="249"/>
    </location>
</feature>